<organism evidence="1 2">
    <name type="scientific">Cereibacter azotoformans</name>
    <dbReference type="NCBI Taxonomy" id="43057"/>
    <lineage>
        <taxon>Bacteria</taxon>
        <taxon>Pseudomonadati</taxon>
        <taxon>Pseudomonadota</taxon>
        <taxon>Alphaproteobacteria</taxon>
        <taxon>Rhodobacterales</taxon>
        <taxon>Paracoccaceae</taxon>
        <taxon>Cereibacter</taxon>
    </lineage>
</organism>
<dbReference type="RefSeq" id="WP_044248263.1">
    <property type="nucleotide sequence ID" value="NZ_CP089965.1"/>
</dbReference>
<comment type="caution">
    <text evidence="1">The sequence shown here is derived from an EMBL/GenBank/DDBJ whole genome shotgun (WGS) entry which is preliminary data.</text>
</comment>
<reference evidence="1 2" key="1">
    <citation type="submission" date="2018-04" db="EMBL/GenBank/DDBJ databases">
        <title>Genomic Encyclopedia of Type Strains, Phase III (KMG-III): the genomes of soil and plant-associated and newly described type strains.</title>
        <authorList>
            <person name="Whitman W."/>
        </authorList>
    </citation>
    <scope>NUCLEOTIDE SEQUENCE [LARGE SCALE GENOMIC DNA]</scope>
    <source>
        <strain evidence="1 2">KA25</strain>
    </source>
</reference>
<name>A0A2T5K7T8_9RHOB</name>
<evidence type="ECO:0000313" key="2">
    <source>
        <dbReference type="Proteomes" id="UP000244060"/>
    </source>
</evidence>
<dbReference type="AlphaFoldDB" id="A0A2T5K7T8"/>
<gene>
    <name evidence="1" type="ORF">C8J28_108149</name>
</gene>
<keyword evidence="2" id="KW-1185">Reference proteome</keyword>
<evidence type="ECO:0000313" key="1">
    <source>
        <dbReference type="EMBL" id="PTR18428.1"/>
    </source>
</evidence>
<protein>
    <submittedName>
        <fullName evidence="1">Uncharacterized protein</fullName>
    </submittedName>
</protein>
<dbReference type="PROSITE" id="PS51257">
    <property type="entry name" value="PROKAR_LIPOPROTEIN"/>
    <property type="match status" value="1"/>
</dbReference>
<proteinExistence type="predicted"/>
<dbReference type="EMBL" id="QAOT01000008">
    <property type="protein sequence ID" value="PTR18428.1"/>
    <property type="molecule type" value="Genomic_DNA"/>
</dbReference>
<accession>A0A2T5K7T8</accession>
<sequence>MKVPLILLVLALAGCGIDGPPLRPGTDQPVEVQPGLTIGGTAEFGIRSN</sequence>
<dbReference type="OrthoDB" id="7690651at2"/>
<dbReference type="Proteomes" id="UP000244060">
    <property type="component" value="Unassembled WGS sequence"/>
</dbReference>